<gene>
    <name evidence="8" type="ORF">WR25_00979</name>
</gene>
<comment type="cofactor">
    <cofactor evidence="2">
        <name>Mg(2+)</name>
        <dbReference type="ChEBI" id="CHEBI:18420"/>
    </cofactor>
</comment>
<evidence type="ECO:0000256" key="6">
    <source>
        <dbReference type="ARBA" id="ARBA00023211"/>
    </source>
</evidence>
<comment type="cofactor">
    <cofactor evidence="1">
        <name>Mn(2+)</name>
        <dbReference type="ChEBI" id="CHEBI:29035"/>
    </cofactor>
</comment>
<dbReference type="PROSITE" id="PS51462">
    <property type="entry name" value="NUDIX"/>
    <property type="match status" value="1"/>
</dbReference>
<dbReference type="CDD" id="cd03426">
    <property type="entry name" value="NUDIX_CoAse_Nudt7"/>
    <property type="match status" value="1"/>
</dbReference>
<comment type="caution">
    <text evidence="8">The sequence shown here is derived from an EMBL/GenBank/DDBJ whole genome shotgun (WGS) entry which is preliminary data.</text>
</comment>
<dbReference type="Pfam" id="PF00293">
    <property type="entry name" value="NUDIX"/>
    <property type="match status" value="1"/>
</dbReference>
<keyword evidence="6" id="KW-0464">Manganese</keyword>
<evidence type="ECO:0000313" key="8">
    <source>
        <dbReference type="EMBL" id="PAV65810.1"/>
    </source>
</evidence>
<sequence length="234" mass="26741">MLRISKRQMTTEVKRRFLENLAQTANTIPKHSRLSSKIPSTMSVLVPLVEVGDSGELHAVFTKRSRHLKSHRGEVCFPGGKQEENETPEETAIRETIEEMGIDDSAIEIWGHLRPVVTRHLTSSVTPIVAFIRSEDYLKQLKVNHHEVQAVISAPLLNLAENVGYTQFRNPKMKYRIPVFRPTVFKVTNFDFLNFALDQGFRSSELELKLRKSFPKRIKSTRASNFPKSNPNST</sequence>
<dbReference type="STRING" id="2018661.A0A2A2JVZ3"/>
<dbReference type="Gene3D" id="3.90.79.10">
    <property type="entry name" value="Nucleoside Triphosphate Pyrophosphohydrolase"/>
    <property type="match status" value="1"/>
</dbReference>
<dbReference type="PANTHER" id="PTHR12992">
    <property type="entry name" value="NUDIX HYDROLASE"/>
    <property type="match status" value="1"/>
</dbReference>
<evidence type="ECO:0000256" key="2">
    <source>
        <dbReference type="ARBA" id="ARBA00001946"/>
    </source>
</evidence>
<accession>A0A2A2JVZ3</accession>
<feature type="domain" description="Nudix hydrolase" evidence="7">
    <location>
        <begin position="39"/>
        <end position="181"/>
    </location>
</feature>
<evidence type="ECO:0000259" key="7">
    <source>
        <dbReference type="PROSITE" id="PS51462"/>
    </source>
</evidence>
<dbReference type="Proteomes" id="UP000218231">
    <property type="component" value="Unassembled WGS sequence"/>
</dbReference>
<dbReference type="GO" id="GO:0010945">
    <property type="term" value="F:coenzyme A diphosphatase activity"/>
    <property type="evidence" value="ECO:0007669"/>
    <property type="project" value="InterPro"/>
</dbReference>
<reference evidence="8 9" key="1">
    <citation type="journal article" date="2017" name="Curr. Biol.">
        <title>Genome architecture and evolution of a unichromosomal asexual nematode.</title>
        <authorList>
            <person name="Fradin H."/>
            <person name="Zegar C."/>
            <person name="Gutwein M."/>
            <person name="Lucas J."/>
            <person name="Kovtun M."/>
            <person name="Corcoran D."/>
            <person name="Baugh L.R."/>
            <person name="Kiontke K."/>
            <person name="Gunsalus K."/>
            <person name="Fitch D.H."/>
            <person name="Piano F."/>
        </authorList>
    </citation>
    <scope>NUCLEOTIDE SEQUENCE [LARGE SCALE GENOMIC DNA]</scope>
    <source>
        <strain evidence="8">PF1309</strain>
    </source>
</reference>
<dbReference type="EMBL" id="LIAE01010193">
    <property type="protein sequence ID" value="PAV65810.1"/>
    <property type="molecule type" value="Genomic_DNA"/>
</dbReference>
<dbReference type="InterPro" id="IPR015797">
    <property type="entry name" value="NUDIX_hydrolase-like_dom_sf"/>
</dbReference>
<evidence type="ECO:0000256" key="5">
    <source>
        <dbReference type="ARBA" id="ARBA00022842"/>
    </source>
</evidence>
<dbReference type="InterPro" id="IPR045121">
    <property type="entry name" value="CoAse"/>
</dbReference>
<protein>
    <recommendedName>
        <fullName evidence="7">Nudix hydrolase domain-containing protein</fullName>
    </recommendedName>
</protein>
<dbReference type="AlphaFoldDB" id="A0A2A2JVZ3"/>
<keyword evidence="9" id="KW-1185">Reference proteome</keyword>
<dbReference type="GO" id="GO:0046872">
    <property type="term" value="F:metal ion binding"/>
    <property type="evidence" value="ECO:0007669"/>
    <property type="project" value="UniProtKB-KW"/>
</dbReference>
<organism evidence="8 9">
    <name type="scientific">Diploscapter pachys</name>
    <dbReference type="NCBI Taxonomy" id="2018661"/>
    <lineage>
        <taxon>Eukaryota</taxon>
        <taxon>Metazoa</taxon>
        <taxon>Ecdysozoa</taxon>
        <taxon>Nematoda</taxon>
        <taxon>Chromadorea</taxon>
        <taxon>Rhabditida</taxon>
        <taxon>Rhabditina</taxon>
        <taxon>Rhabditomorpha</taxon>
        <taxon>Rhabditoidea</taxon>
        <taxon>Rhabditidae</taxon>
        <taxon>Diploscapter</taxon>
    </lineage>
</organism>
<dbReference type="OrthoDB" id="10262892at2759"/>
<keyword evidence="3" id="KW-0479">Metal-binding</keyword>
<keyword evidence="5" id="KW-0460">Magnesium</keyword>
<dbReference type="InterPro" id="IPR020084">
    <property type="entry name" value="NUDIX_hydrolase_CS"/>
</dbReference>
<evidence type="ECO:0000256" key="4">
    <source>
        <dbReference type="ARBA" id="ARBA00022801"/>
    </source>
</evidence>
<dbReference type="SUPFAM" id="SSF55811">
    <property type="entry name" value="Nudix"/>
    <property type="match status" value="1"/>
</dbReference>
<dbReference type="InterPro" id="IPR000086">
    <property type="entry name" value="NUDIX_hydrolase_dom"/>
</dbReference>
<evidence type="ECO:0000256" key="3">
    <source>
        <dbReference type="ARBA" id="ARBA00022723"/>
    </source>
</evidence>
<name>A0A2A2JVZ3_9BILA</name>
<evidence type="ECO:0000313" key="9">
    <source>
        <dbReference type="Proteomes" id="UP000218231"/>
    </source>
</evidence>
<dbReference type="PANTHER" id="PTHR12992:SF11">
    <property type="entry name" value="MITOCHONDRIAL COENZYME A DIPHOSPHATASE NUDT8"/>
    <property type="match status" value="1"/>
</dbReference>
<dbReference type="PROSITE" id="PS00893">
    <property type="entry name" value="NUDIX_BOX"/>
    <property type="match status" value="1"/>
</dbReference>
<proteinExistence type="predicted"/>
<evidence type="ECO:0000256" key="1">
    <source>
        <dbReference type="ARBA" id="ARBA00001936"/>
    </source>
</evidence>
<keyword evidence="4" id="KW-0378">Hydrolase</keyword>